<gene>
    <name evidence="3" type="ORF">FIBSPDRAFT_788554</name>
</gene>
<dbReference type="AlphaFoldDB" id="A0A166JT36"/>
<dbReference type="PANTHER" id="PTHR31360">
    <property type="match status" value="1"/>
</dbReference>
<evidence type="ECO:0000256" key="2">
    <source>
        <dbReference type="SAM" id="MobiDB-lite"/>
    </source>
</evidence>
<dbReference type="OrthoDB" id="1901244at2759"/>
<comment type="similarity">
    <text evidence="1">Belongs to the OBAP family.</text>
</comment>
<dbReference type="STRING" id="436010.A0A166JT36"/>
<name>A0A166JT36_9AGAM</name>
<evidence type="ECO:0000313" key="4">
    <source>
        <dbReference type="Proteomes" id="UP000076532"/>
    </source>
</evidence>
<dbReference type="Proteomes" id="UP000076532">
    <property type="component" value="Unassembled WGS sequence"/>
</dbReference>
<proteinExistence type="inferred from homology"/>
<dbReference type="Pfam" id="PF06884">
    <property type="entry name" value="DUF1264"/>
    <property type="match status" value="1"/>
</dbReference>
<accession>A0A166JT36</accession>
<feature type="compositionally biased region" description="Basic and acidic residues" evidence="2">
    <location>
        <begin position="178"/>
        <end position="194"/>
    </location>
</feature>
<sequence>MSYVEPSTEKKHEAYHTSAFHAAGEAIMLFAPVNAIHQHLCAFHYYADDRTRQIEAHHFCTHWSKDLHQCVIYDSAEPNARLIGIEYIVPRKIFETLDADEKRYWHSHKYEIESGLLVLQTKPLVPNAVNDVAEQPAMLELQDTYGKVIHTWAPDVHADLPLGPPNLMMSFTGPGQVDKTKVRERDEKLGLSTEAKRQLREGYLPRIPEPAEGCDVGEKTGRNVQFVAKEVEVKI</sequence>
<reference evidence="3 4" key="1">
    <citation type="journal article" date="2016" name="Mol. Biol. Evol.">
        <title>Comparative Genomics of Early-Diverging Mushroom-Forming Fungi Provides Insights into the Origins of Lignocellulose Decay Capabilities.</title>
        <authorList>
            <person name="Nagy L.G."/>
            <person name="Riley R."/>
            <person name="Tritt A."/>
            <person name="Adam C."/>
            <person name="Daum C."/>
            <person name="Floudas D."/>
            <person name="Sun H."/>
            <person name="Yadav J.S."/>
            <person name="Pangilinan J."/>
            <person name="Larsson K.H."/>
            <person name="Matsuura K."/>
            <person name="Barry K."/>
            <person name="Labutti K."/>
            <person name="Kuo R."/>
            <person name="Ohm R.A."/>
            <person name="Bhattacharya S.S."/>
            <person name="Shirouzu T."/>
            <person name="Yoshinaga Y."/>
            <person name="Martin F.M."/>
            <person name="Grigoriev I.V."/>
            <person name="Hibbett D.S."/>
        </authorList>
    </citation>
    <scope>NUCLEOTIDE SEQUENCE [LARGE SCALE GENOMIC DNA]</scope>
    <source>
        <strain evidence="3 4">CBS 109695</strain>
    </source>
</reference>
<keyword evidence="4" id="KW-1185">Reference proteome</keyword>
<dbReference type="InterPro" id="IPR010686">
    <property type="entry name" value="OBAP-like"/>
</dbReference>
<protein>
    <submittedName>
        <fullName evidence="3">DUF1264-domain-containing protein</fullName>
    </submittedName>
</protein>
<organism evidence="3 4">
    <name type="scientific">Athelia psychrophila</name>
    <dbReference type="NCBI Taxonomy" id="1759441"/>
    <lineage>
        <taxon>Eukaryota</taxon>
        <taxon>Fungi</taxon>
        <taxon>Dikarya</taxon>
        <taxon>Basidiomycota</taxon>
        <taxon>Agaricomycotina</taxon>
        <taxon>Agaricomycetes</taxon>
        <taxon>Agaricomycetidae</taxon>
        <taxon>Atheliales</taxon>
        <taxon>Atheliaceae</taxon>
        <taxon>Athelia</taxon>
    </lineage>
</organism>
<feature type="region of interest" description="Disordered" evidence="2">
    <location>
        <begin position="173"/>
        <end position="194"/>
    </location>
</feature>
<dbReference type="EMBL" id="KV417549">
    <property type="protein sequence ID" value="KZP21187.1"/>
    <property type="molecule type" value="Genomic_DNA"/>
</dbReference>
<evidence type="ECO:0000313" key="3">
    <source>
        <dbReference type="EMBL" id="KZP21187.1"/>
    </source>
</evidence>
<evidence type="ECO:0000256" key="1">
    <source>
        <dbReference type="ARBA" id="ARBA00009740"/>
    </source>
</evidence>
<dbReference type="PANTHER" id="PTHR31360:SF0">
    <property type="entry name" value="OIL BODY-ASSOCIATED PROTEIN 1B"/>
    <property type="match status" value="1"/>
</dbReference>